<organism evidence="2 3">
    <name type="scientific">Legionella donaldsonii</name>
    <dbReference type="NCBI Taxonomy" id="45060"/>
    <lineage>
        <taxon>Bacteria</taxon>
        <taxon>Pseudomonadati</taxon>
        <taxon>Pseudomonadota</taxon>
        <taxon>Gammaproteobacteria</taxon>
        <taxon>Legionellales</taxon>
        <taxon>Legionellaceae</taxon>
        <taxon>Legionella</taxon>
    </lineage>
</organism>
<proteinExistence type="predicted"/>
<reference evidence="2 3" key="1">
    <citation type="submission" date="2018-06" db="EMBL/GenBank/DDBJ databases">
        <authorList>
            <consortium name="Pathogen Informatics"/>
            <person name="Doyle S."/>
        </authorList>
    </citation>
    <scope>NUCLEOTIDE SEQUENCE [LARGE SCALE GENOMIC DNA]</scope>
    <source>
        <strain evidence="2 3">NCTC13292</strain>
    </source>
</reference>
<dbReference type="EMBL" id="UGOA01000001">
    <property type="protein sequence ID" value="STX44543.1"/>
    <property type="molecule type" value="Genomic_DNA"/>
</dbReference>
<evidence type="ECO:0000313" key="3">
    <source>
        <dbReference type="Proteomes" id="UP000254677"/>
    </source>
</evidence>
<dbReference type="RefSeq" id="WP_115222348.1">
    <property type="nucleotide sequence ID" value="NZ_CAXYJE010000001.1"/>
</dbReference>
<dbReference type="OrthoDB" id="9058532at2"/>
<dbReference type="InterPro" id="IPR050483">
    <property type="entry name" value="CoA-transferase_III_domain"/>
</dbReference>
<sequence>MLKGLKVIDLSSVLAGPSVATFFAELGATVIKIEHPLHKDVTRTWKLPEEDPDSEISAYFASVNFRKEYQFLDLKKDEDHGRFLNLISDADILIMNFKKGDDVKLRLQEESLLSINPRLIIGKINGYGEENDRVAYDLVLQGESGFMSMNGTHESGPVKMPVALIDVLAAHHLKEAILLALYNREKSGEGKVVSVSLYDAAISSLVNQASNYLMTGQVPQRIGSIHPNIAPYGEVFRTADGAQIVFAIGSNQHFAKLCTILGLKDLPEKNEFRNNQNRVKNRQKLASLISEQTAKLQSDELLELLHHEHIPAGKIMDLKEVFDNAQAKELIREEVIDGIPTARVASFIFK</sequence>
<evidence type="ECO:0000313" key="2">
    <source>
        <dbReference type="EMBL" id="STX44543.1"/>
    </source>
</evidence>
<dbReference type="InterPro" id="IPR003673">
    <property type="entry name" value="CoA-Trfase_fam_III"/>
</dbReference>
<dbReference type="Pfam" id="PF02515">
    <property type="entry name" value="CoA_transf_3"/>
    <property type="match status" value="1"/>
</dbReference>
<dbReference type="Gene3D" id="3.40.50.10540">
    <property type="entry name" value="Crotonobetainyl-coa:carnitine coa-transferase, domain 1"/>
    <property type="match status" value="1"/>
</dbReference>
<protein>
    <submittedName>
        <fullName evidence="2">Acyl-CoA transferase</fullName>
        <ecNumber evidence="2">2.8.3.16</ecNumber>
        <ecNumber evidence="2">2.8.3.25</ecNumber>
    </submittedName>
</protein>
<dbReference type="EC" id="2.8.3.16" evidence="2"/>
<dbReference type="GO" id="GO:0033608">
    <property type="term" value="F:formyl-CoA transferase activity"/>
    <property type="evidence" value="ECO:0007669"/>
    <property type="project" value="UniProtKB-EC"/>
</dbReference>
<keyword evidence="3" id="KW-1185">Reference proteome</keyword>
<dbReference type="Proteomes" id="UP000254677">
    <property type="component" value="Unassembled WGS sequence"/>
</dbReference>
<dbReference type="GO" id="GO:0033881">
    <property type="term" value="F:bile-acid-CoA transferase activity"/>
    <property type="evidence" value="ECO:0007669"/>
    <property type="project" value="UniProtKB-EC"/>
</dbReference>
<dbReference type="EC" id="2.8.3.25" evidence="2"/>
<dbReference type="InterPro" id="IPR044855">
    <property type="entry name" value="CoA-Trfase_III_dom3_sf"/>
</dbReference>
<gene>
    <name evidence="2" type="primary">baiF</name>
    <name evidence="2" type="ORF">NCTC13292_02815</name>
</gene>
<dbReference type="Gene3D" id="3.30.1540.10">
    <property type="entry name" value="formyl-coa transferase, domain 3"/>
    <property type="match status" value="1"/>
</dbReference>
<dbReference type="PANTHER" id="PTHR48207:SF3">
    <property type="entry name" value="SUCCINATE--HYDROXYMETHYLGLUTARATE COA-TRANSFERASE"/>
    <property type="match status" value="1"/>
</dbReference>
<dbReference type="SUPFAM" id="SSF89796">
    <property type="entry name" value="CoA-transferase family III (CaiB/BaiF)"/>
    <property type="match status" value="1"/>
</dbReference>
<dbReference type="InterPro" id="IPR023606">
    <property type="entry name" value="CoA-Trfase_III_dom_1_sf"/>
</dbReference>
<dbReference type="AlphaFoldDB" id="A0A378J9Q9"/>
<dbReference type="PANTHER" id="PTHR48207">
    <property type="entry name" value="SUCCINATE--HYDROXYMETHYLGLUTARATE COA-TRANSFERASE"/>
    <property type="match status" value="1"/>
</dbReference>
<evidence type="ECO:0000256" key="1">
    <source>
        <dbReference type="ARBA" id="ARBA00022679"/>
    </source>
</evidence>
<keyword evidence="1 2" id="KW-0808">Transferase</keyword>
<name>A0A378J9Q9_9GAMM</name>
<accession>A0A378J9Q9</accession>